<evidence type="ECO:0000259" key="4">
    <source>
        <dbReference type="Pfam" id="PF00561"/>
    </source>
</evidence>
<keyword evidence="3" id="KW-0812">Transmembrane</keyword>
<dbReference type="InterPro" id="IPR051601">
    <property type="entry name" value="Serine_prot/Carboxylest_S33"/>
</dbReference>
<dbReference type="GO" id="GO:0016787">
    <property type="term" value="F:hydrolase activity"/>
    <property type="evidence" value="ECO:0007669"/>
    <property type="project" value="UniProtKB-KW"/>
</dbReference>
<sequence>MDSEKTNLFLSETARIHNVGAALTTDRSQRNRAVRLVAAVLLGLMTIGLWLWSSMNYAIEQSPRYPDFDKIEASATLKWYPCHEELGPRFLCSKLRVPMDYHRPLNKSGSPHVDLALVMYPARSSSDVHWSRTPMLFNPGGPGGSGVEFLLGRAPQLQQIVGDDYDLVSFDPRGIGYSRPTADCFAFPSNGKVPSNDDRAYGDSQRVLYTNELAGHGLFNYSSRSTLDIDSRNRALGQTCAEKDAIQGEDSLLRHIATPNVAQDMVSIIDAWKDWRQTQCASHRSKSGCCEDEECIVSAHEDPEGKLVYWGFSYGTLLGATFAAMFPDRVHRIILDGVVDADHYVSPTWSESIVNTDDIVNQFCHYCYEAGVWCDLYRKGDSEADICARIDIIFQSLKDSPIHGVDPVRHVPALIEYPRVKSMLFIALYAPIHNFPYIASYLNTIFLVYQEQGFPSTPSVQHAPSLAVGVDSQLAIMCGDKRYPLNDTIPILEERHRKIAETSNFADVWMTLMDTCSGWSIPSKDPPMRWDDHPTKKPKPIKTRFPLLFLSNTFDPVTPLVAGNLMARKFVDAGLVELKTEGHCTLAAVSRCMTTKIRDYLSRGKVPSAPGEFISHDWETCEADETPWKPYEPMYGQEGTRNATTDREMWEMHKTMNSWKQLQEFANTRGDFGYGRNRLPILGL</sequence>
<proteinExistence type="inferred from homology"/>
<dbReference type="GeneID" id="54483934"/>
<dbReference type="Proteomes" id="UP000799437">
    <property type="component" value="Unassembled WGS sequence"/>
</dbReference>
<evidence type="ECO:0000256" key="2">
    <source>
        <dbReference type="ARBA" id="ARBA00022801"/>
    </source>
</evidence>
<dbReference type="AlphaFoldDB" id="A0A6A6W1K7"/>
<comment type="similarity">
    <text evidence="1">Belongs to the peptidase S33 family.</text>
</comment>
<gene>
    <name evidence="6" type="ORF">EJ05DRAFT_468730</name>
</gene>
<dbReference type="SUPFAM" id="SSF53474">
    <property type="entry name" value="alpha/beta-Hydrolases"/>
    <property type="match status" value="2"/>
</dbReference>
<name>A0A6A6W1K7_9PEZI</name>
<dbReference type="InterPro" id="IPR013595">
    <property type="entry name" value="Pept_S33_TAP-like_C"/>
</dbReference>
<dbReference type="EMBL" id="ML996579">
    <property type="protein sequence ID" value="KAF2754931.1"/>
    <property type="molecule type" value="Genomic_DNA"/>
</dbReference>
<keyword evidence="3" id="KW-0472">Membrane</keyword>
<dbReference type="PANTHER" id="PTHR43248">
    <property type="entry name" value="2-SUCCINYL-6-HYDROXY-2,4-CYCLOHEXADIENE-1-CARBOXYLATE SYNTHASE"/>
    <property type="match status" value="1"/>
</dbReference>
<dbReference type="OrthoDB" id="425534at2759"/>
<evidence type="ECO:0000256" key="1">
    <source>
        <dbReference type="ARBA" id="ARBA00010088"/>
    </source>
</evidence>
<evidence type="ECO:0000259" key="5">
    <source>
        <dbReference type="Pfam" id="PF08386"/>
    </source>
</evidence>
<protein>
    <submittedName>
        <fullName evidence="6">Alpha/beta-hydrolase</fullName>
    </submittedName>
</protein>
<evidence type="ECO:0000313" key="6">
    <source>
        <dbReference type="EMBL" id="KAF2754931.1"/>
    </source>
</evidence>
<keyword evidence="2" id="KW-0378">Hydrolase</keyword>
<dbReference type="InterPro" id="IPR000073">
    <property type="entry name" value="AB_hydrolase_1"/>
</dbReference>
<dbReference type="RefSeq" id="XP_033597382.1">
    <property type="nucleotide sequence ID" value="XM_033742880.1"/>
</dbReference>
<dbReference type="Pfam" id="PF08386">
    <property type="entry name" value="Abhydrolase_4"/>
    <property type="match status" value="1"/>
</dbReference>
<feature type="transmembrane region" description="Helical" evidence="3">
    <location>
        <begin position="33"/>
        <end position="52"/>
    </location>
</feature>
<accession>A0A6A6W1K7</accession>
<keyword evidence="7" id="KW-1185">Reference proteome</keyword>
<keyword evidence="3" id="KW-1133">Transmembrane helix</keyword>
<dbReference type="Pfam" id="PF00561">
    <property type="entry name" value="Abhydrolase_1"/>
    <property type="match status" value="1"/>
</dbReference>
<dbReference type="PANTHER" id="PTHR43248:SF25">
    <property type="entry name" value="AB HYDROLASE-1 DOMAIN-CONTAINING PROTEIN-RELATED"/>
    <property type="match status" value="1"/>
</dbReference>
<feature type="domain" description="AB hydrolase-1" evidence="4">
    <location>
        <begin position="134"/>
        <end position="355"/>
    </location>
</feature>
<organism evidence="6 7">
    <name type="scientific">Pseudovirgaria hyperparasitica</name>
    <dbReference type="NCBI Taxonomy" id="470096"/>
    <lineage>
        <taxon>Eukaryota</taxon>
        <taxon>Fungi</taxon>
        <taxon>Dikarya</taxon>
        <taxon>Ascomycota</taxon>
        <taxon>Pezizomycotina</taxon>
        <taxon>Dothideomycetes</taxon>
        <taxon>Dothideomycetes incertae sedis</taxon>
        <taxon>Acrospermales</taxon>
        <taxon>Acrospermaceae</taxon>
        <taxon>Pseudovirgaria</taxon>
    </lineage>
</organism>
<evidence type="ECO:0000256" key="3">
    <source>
        <dbReference type="SAM" id="Phobius"/>
    </source>
</evidence>
<feature type="domain" description="Peptidase S33 tripeptidyl aminopeptidase-like C-terminal" evidence="5">
    <location>
        <begin position="505"/>
        <end position="608"/>
    </location>
</feature>
<dbReference type="Gene3D" id="3.40.50.1820">
    <property type="entry name" value="alpha/beta hydrolase"/>
    <property type="match status" value="1"/>
</dbReference>
<dbReference type="InterPro" id="IPR029058">
    <property type="entry name" value="AB_hydrolase_fold"/>
</dbReference>
<reference evidence="6" key="1">
    <citation type="journal article" date="2020" name="Stud. Mycol.">
        <title>101 Dothideomycetes genomes: a test case for predicting lifestyles and emergence of pathogens.</title>
        <authorList>
            <person name="Haridas S."/>
            <person name="Albert R."/>
            <person name="Binder M."/>
            <person name="Bloem J."/>
            <person name="Labutti K."/>
            <person name="Salamov A."/>
            <person name="Andreopoulos B."/>
            <person name="Baker S."/>
            <person name="Barry K."/>
            <person name="Bills G."/>
            <person name="Bluhm B."/>
            <person name="Cannon C."/>
            <person name="Castanera R."/>
            <person name="Culley D."/>
            <person name="Daum C."/>
            <person name="Ezra D."/>
            <person name="Gonzalez J."/>
            <person name="Henrissat B."/>
            <person name="Kuo A."/>
            <person name="Liang C."/>
            <person name="Lipzen A."/>
            <person name="Lutzoni F."/>
            <person name="Magnuson J."/>
            <person name="Mondo S."/>
            <person name="Nolan M."/>
            <person name="Ohm R."/>
            <person name="Pangilinan J."/>
            <person name="Park H.-J."/>
            <person name="Ramirez L."/>
            <person name="Alfaro M."/>
            <person name="Sun H."/>
            <person name="Tritt A."/>
            <person name="Yoshinaga Y."/>
            <person name="Zwiers L.-H."/>
            <person name="Turgeon B."/>
            <person name="Goodwin S."/>
            <person name="Spatafora J."/>
            <person name="Crous P."/>
            <person name="Grigoriev I."/>
        </authorList>
    </citation>
    <scope>NUCLEOTIDE SEQUENCE</scope>
    <source>
        <strain evidence="6">CBS 121739</strain>
    </source>
</reference>
<evidence type="ECO:0000313" key="7">
    <source>
        <dbReference type="Proteomes" id="UP000799437"/>
    </source>
</evidence>